<comment type="caution">
    <text evidence="11">The sequence shown here is derived from an EMBL/GenBank/DDBJ whole genome shotgun (WGS) entry which is preliminary data.</text>
</comment>
<dbReference type="InterPro" id="IPR042089">
    <property type="entry name" value="Peptidase_M13_dom_2"/>
</dbReference>
<dbReference type="InterPro" id="IPR018497">
    <property type="entry name" value="Peptidase_M13_C"/>
</dbReference>
<evidence type="ECO:0000256" key="7">
    <source>
        <dbReference type="ARBA" id="ARBA00023049"/>
    </source>
</evidence>
<reference evidence="11" key="1">
    <citation type="submission" date="2020-06" db="EMBL/GenBank/DDBJ databases">
        <title>Legume-microbial interactions unlock mineral nutrients during tropical forest succession.</title>
        <authorList>
            <person name="Epihov D.Z."/>
        </authorList>
    </citation>
    <scope>NUCLEOTIDE SEQUENCE [LARGE SCALE GENOMIC DNA]</scope>
    <source>
        <strain evidence="11">Pan2503</strain>
    </source>
</reference>
<accession>A0A7V8NTW5</accession>
<name>A0A7V8NTW5_9BACT</name>
<proteinExistence type="inferred from homology"/>
<evidence type="ECO:0000256" key="1">
    <source>
        <dbReference type="ARBA" id="ARBA00001947"/>
    </source>
</evidence>
<evidence type="ECO:0000256" key="8">
    <source>
        <dbReference type="SAM" id="SignalP"/>
    </source>
</evidence>
<evidence type="ECO:0000256" key="3">
    <source>
        <dbReference type="ARBA" id="ARBA00022670"/>
    </source>
</evidence>
<dbReference type="Pfam" id="PF01431">
    <property type="entry name" value="Peptidase_M13"/>
    <property type="match status" value="1"/>
</dbReference>
<dbReference type="PRINTS" id="PR00786">
    <property type="entry name" value="NEPRILYSIN"/>
</dbReference>
<keyword evidence="4" id="KW-0479">Metal-binding</keyword>
<keyword evidence="7" id="KW-0482">Metalloprotease</keyword>
<evidence type="ECO:0000313" key="11">
    <source>
        <dbReference type="EMBL" id="MBA0087297.1"/>
    </source>
</evidence>
<gene>
    <name evidence="11" type="ORF">HRJ53_20115</name>
</gene>
<dbReference type="PANTHER" id="PTHR11733:SF167">
    <property type="entry name" value="FI17812P1-RELATED"/>
    <property type="match status" value="1"/>
</dbReference>
<feature type="chain" id="PRO_5030760370" evidence="8">
    <location>
        <begin position="21"/>
        <end position="538"/>
    </location>
</feature>
<keyword evidence="3" id="KW-0645">Protease</keyword>
<evidence type="ECO:0000256" key="4">
    <source>
        <dbReference type="ARBA" id="ARBA00022723"/>
    </source>
</evidence>
<evidence type="ECO:0000259" key="9">
    <source>
        <dbReference type="Pfam" id="PF01431"/>
    </source>
</evidence>
<dbReference type="AlphaFoldDB" id="A0A7V8NTW5"/>
<dbReference type="Gene3D" id="1.10.1380.10">
    <property type="entry name" value="Neutral endopeptidase , domain2"/>
    <property type="match status" value="1"/>
</dbReference>
<evidence type="ECO:0000313" key="12">
    <source>
        <dbReference type="Proteomes" id="UP000567293"/>
    </source>
</evidence>
<evidence type="ECO:0000256" key="2">
    <source>
        <dbReference type="ARBA" id="ARBA00007357"/>
    </source>
</evidence>
<dbReference type="PANTHER" id="PTHR11733">
    <property type="entry name" value="ZINC METALLOPROTEASE FAMILY M13 NEPRILYSIN-RELATED"/>
    <property type="match status" value="1"/>
</dbReference>
<feature type="domain" description="Peptidase M13 N-terminal" evidence="10">
    <location>
        <begin position="53"/>
        <end position="430"/>
    </location>
</feature>
<organism evidence="11 12">
    <name type="scientific">Candidatus Acidiferrum panamense</name>
    <dbReference type="NCBI Taxonomy" id="2741543"/>
    <lineage>
        <taxon>Bacteria</taxon>
        <taxon>Pseudomonadati</taxon>
        <taxon>Acidobacteriota</taxon>
        <taxon>Terriglobia</taxon>
        <taxon>Candidatus Acidiferrales</taxon>
        <taxon>Candidatus Acidiferrum</taxon>
    </lineage>
</organism>
<dbReference type="InterPro" id="IPR008753">
    <property type="entry name" value="Peptidase_M13_N"/>
</dbReference>
<dbReference type="GO" id="GO:0016485">
    <property type="term" value="P:protein processing"/>
    <property type="evidence" value="ECO:0007669"/>
    <property type="project" value="TreeGrafter"/>
</dbReference>
<sequence length="538" mass="59610">MMIGVRTAFLLGVLASTALAQTPAASQSDREAPIAPPIVRNLDLSAIDKTADPCGDFYQYACGTWIKDNPVPGDQVRWVRSFSLLQERNLYELGQQLDRAAKKPRSPLEKKYGDFFQACMNVAELEKQGLESLEPALKRVSALNDSKGVATLIGDLAAAGNPAPPFRLDVEPDQKDSSKYVLSISESGLTLPGRRDYIGNDSKYVHKRYLMHMVRMFMIAGDTMERAETEAAAALAIETALAKASASRADSSDPEKRYHIYTFADLQKLAPDFDFGVYFKHVTALPIETLNVANPDFMKTVNGLVASAPVEAWRSYFRWHILSEQGAALPKAFRDEDFTFWGGNLTRQEKPAPRWKQCTAITDQAFGDAIAQEWVEQNFPPAAKASMEGMVAALEKALADEIRTLPWMSEDTKKTAEKKLAAIRNRIGYPQRWREYSGLRVDANDFLGNWHRNAVFQRDYRLSKVGKPVDADEWDTTPPTADVRYTASMNSLLVPAGVIQPPFFDGVADPGVNFGGIGVVVGHELTHGFDDLGSKFDE</sequence>
<dbReference type="Proteomes" id="UP000567293">
    <property type="component" value="Unassembled WGS sequence"/>
</dbReference>
<keyword evidence="6" id="KW-0862">Zinc</keyword>
<dbReference type="EMBL" id="JACDQQ010001935">
    <property type="protein sequence ID" value="MBA0087297.1"/>
    <property type="molecule type" value="Genomic_DNA"/>
</dbReference>
<comment type="cofactor">
    <cofactor evidence="1">
        <name>Zn(2+)</name>
        <dbReference type="ChEBI" id="CHEBI:29105"/>
    </cofactor>
</comment>
<comment type="similarity">
    <text evidence="2">Belongs to the peptidase M13 family.</text>
</comment>
<evidence type="ECO:0000256" key="6">
    <source>
        <dbReference type="ARBA" id="ARBA00022833"/>
    </source>
</evidence>
<dbReference type="GO" id="GO:0046872">
    <property type="term" value="F:metal ion binding"/>
    <property type="evidence" value="ECO:0007669"/>
    <property type="project" value="UniProtKB-KW"/>
</dbReference>
<keyword evidence="8" id="KW-0732">Signal</keyword>
<feature type="signal peptide" evidence="8">
    <location>
        <begin position="1"/>
        <end position="20"/>
    </location>
</feature>
<dbReference type="InterPro" id="IPR024079">
    <property type="entry name" value="MetalloPept_cat_dom_sf"/>
</dbReference>
<feature type="non-terminal residue" evidence="11">
    <location>
        <position position="538"/>
    </location>
</feature>
<dbReference type="Pfam" id="PF05649">
    <property type="entry name" value="Peptidase_M13_N"/>
    <property type="match status" value="1"/>
</dbReference>
<keyword evidence="12" id="KW-1185">Reference proteome</keyword>
<dbReference type="CDD" id="cd08662">
    <property type="entry name" value="M13"/>
    <property type="match status" value="1"/>
</dbReference>
<keyword evidence="5" id="KW-0378">Hydrolase</keyword>
<protein>
    <submittedName>
        <fullName evidence="11">M13 family metallopeptidase</fullName>
    </submittedName>
</protein>
<dbReference type="Gene3D" id="3.40.390.10">
    <property type="entry name" value="Collagenase (Catalytic Domain)"/>
    <property type="match status" value="1"/>
</dbReference>
<evidence type="ECO:0000256" key="5">
    <source>
        <dbReference type="ARBA" id="ARBA00022801"/>
    </source>
</evidence>
<evidence type="ECO:0000259" key="10">
    <source>
        <dbReference type="Pfam" id="PF05649"/>
    </source>
</evidence>
<dbReference type="GO" id="GO:0005886">
    <property type="term" value="C:plasma membrane"/>
    <property type="evidence" value="ECO:0007669"/>
    <property type="project" value="TreeGrafter"/>
</dbReference>
<feature type="domain" description="Peptidase M13 C-terminal" evidence="9">
    <location>
        <begin position="485"/>
        <end position="538"/>
    </location>
</feature>
<dbReference type="GO" id="GO:0004222">
    <property type="term" value="F:metalloendopeptidase activity"/>
    <property type="evidence" value="ECO:0007669"/>
    <property type="project" value="InterPro"/>
</dbReference>
<dbReference type="InterPro" id="IPR000718">
    <property type="entry name" value="Peptidase_M13"/>
</dbReference>
<dbReference type="SUPFAM" id="SSF55486">
    <property type="entry name" value="Metalloproteases ('zincins'), catalytic domain"/>
    <property type="match status" value="1"/>
</dbReference>
<dbReference type="PROSITE" id="PS51885">
    <property type="entry name" value="NEPRILYSIN"/>
    <property type="match status" value="1"/>
</dbReference>